<dbReference type="Pfam" id="PF01235">
    <property type="entry name" value="Na_Ala_symp"/>
    <property type="match status" value="1"/>
</dbReference>
<feature type="transmembrane region" description="Helical" evidence="8">
    <location>
        <begin position="91"/>
        <end position="117"/>
    </location>
</feature>
<sequence length="496" mass="53416">MLASLPLSSAEIDASINSLIQPVTSVLSSFIFYELVIIGVPMPLIVLWLIGAAIFFTVYFNFLNLKGFRHAFHLLRGDYSKHSSEGELTHFQALSTAVSGTVGIGNIAGVAIVISIGGPGATFWLIIAGFLGMSTKFAECVAGVMFRKVNADGSISGGPMYYLEEGLRLRNLAWLGKPMGLFYAISIVIGCLGIGNMFQSNQAFQQFIYITGGDSSLFLNQGWLFGSVLASIVGLVIIGGIQGIAKVTSRLVPFMTLAYVIGAILVILLNAEKIPWAIVSILSEAFNPSAMSGGMLGVMILGFQRAAFSNEAGIGSAAIAHSAVKTKEPVTEGFVGLMEPFIDTVVICTLTALVILTTVYEPSMASNGIQGIALTSKAFSSTLSWSVIPLSFIAILFAFSTMLSWSYYGLKGWTYMVGESRFAENIFKLFFCIFVALGCTLQLDAVLEFSDALIFVIALPNIFGLYVLAPIIKKELISYNLRLKSGEILNYRNNYD</sequence>
<evidence type="ECO:0000256" key="6">
    <source>
        <dbReference type="ARBA" id="ARBA00022989"/>
    </source>
</evidence>
<feature type="transmembrane region" description="Helical" evidence="8">
    <location>
        <begin position="251"/>
        <end position="271"/>
    </location>
</feature>
<comment type="subcellular location">
    <subcellularLocation>
        <location evidence="8">Cell inner membrane</location>
        <topology evidence="8">Multi-pass membrane protein</topology>
    </subcellularLocation>
    <subcellularLocation>
        <location evidence="1">Cell membrane</location>
        <topology evidence="1">Multi-pass membrane protein</topology>
    </subcellularLocation>
</comment>
<feature type="transmembrane region" description="Helical" evidence="8">
    <location>
        <begin position="218"/>
        <end position="239"/>
    </location>
</feature>
<dbReference type="Proteomes" id="UP000010310">
    <property type="component" value="Unassembled WGS sequence"/>
</dbReference>
<evidence type="ECO:0000313" key="10">
    <source>
        <dbReference type="Proteomes" id="UP000010310"/>
    </source>
</evidence>
<dbReference type="Gene3D" id="1.20.1740.10">
    <property type="entry name" value="Amino acid/polyamine transporter I"/>
    <property type="match status" value="1"/>
</dbReference>
<dbReference type="STRING" id="1208365.B273_1114"/>
<dbReference type="PANTHER" id="PTHR30330">
    <property type="entry name" value="AGSS FAMILY TRANSPORTER, SODIUM-ALANINE"/>
    <property type="match status" value="1"/>
</dbReference>
<protein>
    <submittedName>
        <fullName evidence="9">Amino acid carrier protein</fullName>
    </submittedName>
</protein>
<dbReference type="EMBL" id="AMWX01000002">
    <property type="protein sequence ID" value="EKO36825.1"/>
    <property type="molecule type" value="Genomic_DNA"/>
</dbReference>
<dbReference type="AlphaFoldDB" id="K6GIL0"/>
<dbReference type="InterPro" id="IPR001463">
    <property type="entry name" value="Na/Ala_symport"/>
</dbReference>
<dbReference type="PATRIC" id="fig|1208365.4.peg.692"/>
<keyword evidence="4" id="KW-1003">Cell membrane</keyword>
<proteinExistence type="inferred from homology"/>
<dbReference type="PRINTS" id="PR00175">
    <property type="entry name" value="NAALASMPORT"/>
</dbReference>
<keyword evidence="8" id="KW-0769">Symport</keyword>
<feature type="transmembrane region" description="Helical" evidence="8">
    <location>
        <begin position="426"/>
        <end position="446"/>
    </location>
</feature>
<reference evidence="9 10" key="1">
    <citation type="submission" date="2012-09" db="EMBL/GenBank/DDBJ databases">
        <authorList>
            <person name="Dupont C.L."/>
            <person name="Rusch D.B."/>
            <person name="Lombardo M.-J."/>
            <person name="Novotny M."/>
            <person name="Yee-Greenbaum J."/>
            <person name="Laskin R."/>
        </authorList>
    </citation>
    <scope>NUCLEOTIDE SEQUENCE [LARGE SCALE GENOMIC DNA]</scope>
    <source>
        <strain evidence="9">SAR86E</strain>
    </source>
</reference>
<accession>K6GIL0</accession>
<keyword evidence="7 8" id="KW-0472">Membrane</keyword>
<comment type="similarity">
    <text evidence="2 8">Belongs to the alanine or glycine:cation symporter (AGCS) (TC 2.A.25) family.</text>
</comment>
<feature type="transmembrane region" description="Helical" evidence="8">
    <location>
        <begin position="30"/>
        <end position="60"/>
    </location>
</feature>
<name>K6GIL0_9GAMM</name>
<feature type="transmembrane region" description="Helical" evidence="8">
    <location>
        <begin position="180"/>
        <end position="198"/>
    </location>
</feature>
<evidence type="ECO:0000256" key="8">
    <source>
        <dbReference type="RuleBase" id="RU363064"/>
    </source>
</evidence>
<dbReference type="PANTHER" id="PTHR30330:SF3">
    <property type="entry name" value="TRANSCRIPTIONAL REGULATOR, LRP FAMILY"/>
    <property type="match status" value="1"/>
</dbReference>
<keyword evidence="3 8" id="KW-0813">Transport</keyword>
<evidence type="ECO:0000256" key="5">
    <source>
        <dbReference type="ARBA" id="ARBA00022692"/>
    </source>
</evidence>
<dbReference type="GO" id="GO:0005886">
    <property type="term" value="C:plasma membrane"/>
    <property type="evidence" value="ECO:0007669"/>
    <property type="project" value="UniProtKB-SubCell"/>
</dbReference>
<evidence type="ECO:0000256" key="4">
    <source>
        <dbReference type="ARBA" id="ARBA00022475"/>
    </source>
</evidence>
<keyword evidence="8" id="KW-0997">Cell inner membrane</keyword>
<keyword evidence="6 8" id="KW-1133">Transmembrane helix</keyword>
<evidence type="ECO:0000256" key="3">
    <source>
        <dbReference type="ARBA" id="ARBA00022448"/>
    </source>
</evidence>
<dbReference type="GO" id="GO:0005283">
    <property type="term" value="F:amino acid:sodium symporter activity"/>
    <property type="evidence" value="ECO:0007669"/>
    <property type="project" value="InterPro"/>
</dbReference>
<feature type="transmembrane region" description="Helical" evidence="8">
    <location>
        <begin position="341"/>
        <end position="360"/>
    </location>
</feature>
<gene>
    <name evidence="9" type="primary">agcS_3</name>
    <name evidence="9" type="ORF">B273_1114</name>
</gene>
<comment type="caution">
    <text evidence="9">The sequence shown here is derived from an EMBL/GenBank/DDBJ whole genome shotgun (WGS) entry which is preliminary data.</text>
</comment>
<feature type="transmembrane region" description="Helical" evidence="8">
    <location>
        <begin position="383"/>
        <end position="405"/>
    </location>
</feature>
<keyword evidence="5 8" id="KW-0812">Transmembrane</keyword>
<evidence type="ECO:0000256" key="2">
    <source>
        <dbReference type="ARBA" id="ARBA00009261"/>
    </source>
</evidence>
<organism evidence="9 10">
    <name type="scientific">SAR86 cluster bacterium SAR86E</name>
    <dbReference type="NCBI Taxonomy" id="1208365"/>
    <lineage>
        <taxon>Bacteria</taxon>
        <taxon>Pseudomonadati</taxon>
        <taxon>Pseudomonadota</taxon>
        <taxon>Gammaproteobacteria</taxon>
        <taxon>SAR86 cluster</taxon>
    </lineage>
</organism>
<keyword evidence="10" id="KW-1185">Reference proteome</keyword>
<evidence type="ECO:0000256" key="7">
    <source>
        <dbReference type="ARBA" id="ARBA00023136"/>
    </source>
</evidence>
<evidence type="ECO:0000256" key="1">
    <source>
        <dbReference type="ARBA" id="ARBA00004651"/>
    </source>
</evidence>
<evidence type="ECO:0000313" key="9">
    <source>
        <dbReference type="EMBL" id="EKO36825.1"/>
    </source>
</evidence>
<dbReference type="NCBIfam" id="TIGR00835">
    <property type="entry name" value="agcS"/>
    <property type="match status" value="1"/>
</dbReference>
<feature type="transmembrane region" description="Helical" evidence="8">
    <location>
        <begin position="452"/>
        <end position="472"/>
    </location>
</feature>